<name>I8R4B7_9THEO</name>
<dbReference type="RefSeq" id="WP_006569869.1">
    <property type="nucleotide sequence ID" value="NZ_CM001486.1"/>
</dbReference>
<dbReference type="NCBIfam" id="TIGR00229">
    <property type="entry name" value="sensory_box"/>
    <property type="match status" value="1"/>
</dbReference>
<dbReference type="InterPro" id="IPR006675">
    <property type="entry name" value="HDIG_dom"/>
</dbReference>
<dbReference type="Pfam" id="PF00672">
    <property type="entry name" value="HAMP"/>
    <property type="match status" value="1"/>
</dbReference>
<dbReference type="Gene3D" id="1.10.3210.10">
    <property type="entry name" value="Hypothetical protein af1432"/>
    <property type="match status" value="1"/>
</dbReference>
<evidence type="ECO:0000259" key="4">
    <source>
        <dbReference type="PROSITE" id="PS50885"/>
    </source>
</evidence>
<feature type="domain" description="HAMP" evidence="4">
    <location>
        <begin position="57"/>
        <end position="109"/>
    </location>
</feature>
<dbReference type="Pfam" id="PF13487">
    <property type="entry name" value="HD_5"/>
    <property type="match status" value="1"/>
</dbReference>
<dbReference type="InterPro" id="IPR003660">
    <property type="entry name" value="HAMP_dom"/>
</dbReference>
<reference evidence="7 8" key="1">
    <citation type="submission" date="2012-02" db="EMBL/GenBank/DDBJ databases">
        <title>Improved High-Quality Draft sequence of Thermoanaerobacter siderophilus SR4.</title>
        <authorList>
            <consortium name="US DOE Joint Genome Institute"/>
            <person name="Lucas S."/>
            <person name="Han J."/>
            <person name="Lapidus A."/>
            <person name="Cheng J.-F."/>
            <person name="Goodwin L."/>
            <person name="Pitluck S."/>
            <person name="Peters L."/>
            <person name="Detter J.C."/>
            <person name="Han C."/>
            <person name="Tapia R."/>
            <person name="Land M."/>
            <person name="Hauser L."/>
            <person name="Kyrpides N."/>
            <person name="Ivanova N."/>
            <person name="Pagani I."/>
            <person name="Hemme C."/>
            <person name="Woyke T."/>
        </authorList>
    </citation>
    <scope>NUCLEOTIDE SEQUENCE [LARGE SCALE GENOMIC DNA]</scope>
    <source>
        <strain evidence="7 8">SR4</strain>
    </source>
</reference>
<dbReference type="Pfam" id="PF13426">
    <property type="entry name" value="PAS_9"/>
    <property type="match status" value="1"/>
</dbReference>
<dbReference type="InterPro" id="IPR000014">
    <property type="entry name" value="PAS"/>
</dbReference>
<dbReference type="Gene3D" id="3.30.450.40">
    <property type="match status" value="1"/>
</dbReference>
<dbReference type="InterPro" id="IPR037522">
    <property type="entry name" value="HD_GYP_dom"/>
</dbReference>
<dbReference type="SUPFAM" id="SSF109604">
    <property type="entry name" value="HD-domain/PDEase-like"/>
    <property type="match status" value="1"/>
</dbReference>
<dbReference type="PROSITE" id="PS50112">
    <property type="entry name" value="PAS"/>
    <property type="match status" value="1"/>
</dbReference>
<dbReference type="SUPFAM" id="SSF158472">
    <property type="entry name" value="HAMP domain-like"/>
    <property type="match status" value="1"/>
</dbReference>
<evidence type="ECO:0000259" key="6">
    <source>
        <dbReference type="PROSITE" id="PS51832"/>
    </source>
</evidence>
<gene>
    <name evidence="7" type="ORF">ThesiDRAFT1_1316</name>
</gene>
<feature type="domain" description="PAS" evidence="3">
    <location>
        <begin position="149"/>
        <end position="219"/>
    </location>
</feature>
<dbReference type="InterPro" id="IPR029016">
    <property type="entry name" value="GAF-like_dom_sf"/>
</dbReference>
<evidence type="ECO:0000259" key="3">
    <source>
        <dbReference type="PROSITE" id="PS50112"/>
    </source>
</evidence>
<dbReference type="SUPFAM" id="SSF55785">
    <property type="entry name" value="PYP-like sensor domain (PAS domain)"/>
    <property type="match status" value="1"/>
</dbReference>
<keyword evidence="2" id="KW-0472">Membrane</keyword>
<dbReference type="InterPro" id="IPR035965">
    <property type="entry name" value="PAS-like_dom_sf"/>
</dbReference>
<dbReference type="SUPFAM" id="SSF55781">
    <property type="entry name" value="GAF domain-like"/>
    <property type="match status" value="1"/>
</dbReference>
<dbReference type="PATRIC" id="fig|880478.3.peg.2519"/>
<dbReference type="HOGENOM" id="CLU_029261_0_0_9"/>
<dbReference type="PROSITE" id="PS50885">
    <property type="entry name" value="HAMP"/>
    <property type="match status" value="1"/>
</dbReference>
<dbReference type="EMBL" id="CM001486">
    <property type="protein sequence ID" value="EIW00265.1"/>
    <property type="molecule type" value="Genomic_DNA"/>
</dbReference>
<dbReference type="Pfam" id="PF13185">
    <property type="entry name" value="GAF_2"/>
    <property type="match status" value="1"/>
</dbReference>
<keyword evidence="1" id="KW-0175">Coiled coil</keyword>
<dbReference type="CDD" id="cd06225">
    <property type="entry name" value="HAMP"/>
    <property type="match status" value="1"/>
</dbReference>
<evidence type="ECO:0000313" key="8">
    <source>
        <dbReference type="Proteomes" id="UP000005110"/>
    </source>
</evidence>
<dbReference type="AlphaFoldDB" id="I8R4B7"/>
<dbReference type="InterPro" id="IPR003018">
    <property type="entry name" value="GAF"/>
</dbReference>
<dbReference type="NCBIfam" id="TIGR00277">
    <property type="entry name" value="HDIG"/>
    <property type="match status" value="1"/>
</dbReference>
<dbReference type="GO" id="GO:0016020">
    <property type="term" value="C:membrane"/>
    <property type="evidence" value="ECO:0007669"/>
    <property type="project" value="InterPro"/>
</dbReference>
<dbReference type="PROSITE" id="PS51832">
    <property type="entry name" value="HD_GYP"/>
    <property type="match status" value="1"/>
</dbReference>
<keyword evidence="8" id="KW-1185">Reference proteome</keyword>
<dbReference type="InterPro" id="IPR003607">
    <property type="entry name" value="HD/PDEase_dom"/>
</dbReference>
<evidence type="ECO:0000313" key="7">
    <source>
        <dbReference type="EMBL" id="EIW00265.1"/>
    </source>
</evidence>
<dbReference type="SMART" id="SM00471">
    <property type="entry name" value="HDc"/>
    <property type="match status" value="1"/>
</dbReference>
<dbReference type="PROSITE" id="PS51831">
    <property type="entry name" value="HD"/>
    <property type="match status" value="1"/>
</dbReference>
<proteinExistence type="predicted"/>
<dbReference type="SMART" id="SM00304">
    <property type="entry name" value="HAMP"/>
    <property type="match status" value="1"/>
</dbReference>
<evidence type="ECO:0000259" key="5">
    <source>
        <dbReference type="PROSITE" id="PS51831"/>
    </source>
</evidence>
<sequence length="633" mass="72927">MFKRYYYNTRIFFTLFGISVIVYSLSLAHFLSGFENRVFIGGIILLISLGLSSFLSKKLSEPIKKLNEAVKRISRGDFDYQLNITDSKEFRELSENFNSMARDLSQSYKKLKEQTESLIQQNEELQEFNAELEASYEQLETLTHELEISERKYRLLVENIRDILWVTDKNFIIEFVNSRVIRYLNYTPHELIGKSIFEIVDEDSREILKNMMEGKINFSEINFKNKEGLLVITETHVKRLKIDEKVVGIQGISRDITEMYYVKKQIAEKNNEILAISDVGRLLTSGSDIKEVLNNIVEKVAELLNSPLCTIREYNPYFHKFVLLVKGGELKDYPVYEEIKLSEEDINELVNQKEIKIKDVEEFSHSEKITPIFAAKDVYSVVIVPLIFRNETKGILTVWTAANTVKNMSLLRSIASAVSVAIENSKLYDEIKKVYIKTIEALAYAMEAKDLYTKGHSMRVSQYAVLIGEYMGFSREKIEQLRIAGILHDIGKIGISDTILLKKGKLSEEEYNVIKSHPEISRKILMPIDLPKEILEAISKHHERYDGKGYPYGLKGEEIPIEAAILGVADAFDAMTSDRAYRKGMTIEEAVNEILRHKGTQFHPEIVDVFISIYMNARQKLEEVKNQIFESVS</sequence>
<feature type="coiled-coil region" evidence="1">
    <location>
        <begin position="94"/>
        <end position="159"/>
    </location>
</feature>
<feature type="domain" description="HD" evidence="5">
    <location>
        <begin position="453"/>
        <end position="575"/>
    </location>
</feature>
<evidence type="ECO:0000256" key="1">
    <source>
        <dbReference type="SAM" id="Coils"/>
    </source>
</evidence>
<feature type="transmembrane region" description="Helical" evidence="2">
    <location>
        <begin position="38"/>
        <end position="56"/>
    </location>
</feature>
<dbReference type="Gene3D" id="6.10.340.10">
    <property type="match status" value="1"/>
</dbReference>
<dbReference type="PANTHER" id="PTHR43155:SF2">
    <property type="entry name" value="CYCLIC DI-GMP PHOSPHODIESTERASE PA4108"/>
    <property type="match status" value="1"/>
</dbReference>
<protein>
    <submittedName>
        <fullName evidence="7">Putative domain HDIG-containing protein</fullName>
    </submittedName>
</protein>
<dbReference type="InterPro" id="IPR006674">
    <property type="entry name" value="HD_domain"/>
</dbReference>
<keyword evidence="2" id="KW-0812">Transmembrane</keyword>
<accession>I8R4B7</accession>
<dbReference type="PANTHER" id="PTHR43155">
    <property type="entry name" value="CYCLIC DI-GMP PHOSPHODIESTERASE PA4108-RELATED"/>
    <property type="match status" value="1"/>
</dbReference>
<feature type="transmembrane region" description="Helical" evidence="2">
    <location>
        <begin position="12"/>
        <end position="32"/>
    </location>
</feature>
<organism evidence="7 8">
    <name type="scientific">Thermoanaerobacter siderophilus SR4</name>
    <dbReference type="NCBI Taxonomy" id="880478"/>
    <lineage>
        <taxon>Bacteria</taxon>
        <taxon>Bacillati</taxon>
        <taxon>Bacillota</taxon>
        <taxon>Clostridia</taxon>
        <taxon>Thermoanaerobacterales</taxon>
        <taxon>Thermoanaerobacteraceae</taxon>
        <taxon>Thermoanaerobacter</taxon>
    </lineage>
</organism>
<dbReference type="SMART" id="SM00091">
    <property type="entry name" value="PAS"/>
    <property type="match status" value="1"/>
</dbReference>
<feature type="domain" description="HD-GYP" evidence="6">
    <location>
        <begin position="431"/>
        <end position="626"/>
    </location>
</feature>
<dbReference type="GO" id="GO:0007165">
    <property type="term" value="P:signal transduction"/>
    <property type="evidence" value="ECO:0007669"/>
    <property type="project" value="InterPro"/>
</dbReference>
<evidence type="ECO:0000256" key="2">
    <source>
        <dbReference type="SAM" id="Phobius"/>
    </source>
</evidence>
<keyword evidence="2" id="KW-1133">Transmembrane helix</keyword>
<dbReference type="Gene3D" id="3.30.450.20">
    <property type="entry name" value="PAS domain"/>
    <property type="match status" value="1"/>
</dbReference>
<dbReference type="CDD" id="cd00077">
    <property type="entry name" value="HDc"/>
    <property type="match status" value="1"/>
</dbReference>
<dbReference type="CDD" id="cd00130">
    <property type="entry name" value="PAS"/>
    <property type="match status" value="1"/>
</dbReference>
<dbReference type="Proteomes" id="UP000005110">
    <property type="component" value="Chromosome"/>
</dbReference>